<dbReference type="InterPro" id="IPR044837">
    <property type="entry name" value="REM16-like"/>
</dbReference>
<dbReference type="Proteomes" id="UP001177140">
    <property type="component" value="Unassembled WGS sequence"/>
</dbReference>
<dbReference type="GO" id="GO:0003677">
    <property type="term" value="F:DNA binding"/>
    <property type="evidence" value="ECO:0007669"/>
    <property type="project" value="UniProtKB-KW"/>
</dbReference>
<comment type="subcellular location">
    <subcellularLocation>
        <location evidence="1">Nucleus</location>
    </subcellularLocation>
</comment>
<evidence type="ECO:0000256" key="5">
    <source>
        <dbReference type="ARBA" id="ARBA00023242"/>
    </source>
</evidence>
<dbReference type="PANTHER" id="PTHR31391">
    <property type="entry name" value="B3 DOMAIN-CONTAINING PROTEIN OS11G0197600-RELATED"/>
    <property type="match status" value="1"/>
</dbReference>
<dbReference type="SMART" id="SM01019">
    <property type="entry name" value="B3"/>
    <property type="match status" value="1"/>
</dbReference>
<dbReference type="InterPro" id="IPR015300">
    <property type="entry name" value="DNA-bd_pseudobarrel_sf"/>
</dbReference>
<feature type="domain" description="TF-B3" evidence="7">
    <location>
        <begin position="26"/>
        <end position="118"/>
    </location>
</feature>
<proteinExistence type="predicted"/>
<evidence type="ECO:0000256" key="6">
    <source>
        <dbReference type="SAM" id="MobiDB-lite"/>
    </source>
</evidence>
<keyword evidence="5" id="KW-0539">Nucleus</keyword>
<keyword evidence="10" id="KW-1185">Reference proteome</keyword>
<gene>
    <name evidence="9" type="ORF">MKW94_011825</name>
    <name evidence="8" type="ORF">MKW94_017092</name>
</gene>
<evidence type="ECO:0000313" key="8">
    <source>
        <dbReference type="EMBL" id="MCL7024106.1"/>
    </source>
</evidence>
<evidence type="ECO:0000256" key="3">
    <source>
        <dbReference type="ARBA" id="ARBA00023125"/>
    </source>
</evidence>
<keyword evidence="4" id="KW-0804">Transcription</keyword>
<evidence type="ECO:0000256" key="1">
    <source>
        <dbReference type="ARBA" id="ARBA00004123"/>
    </source>
</evidence>
<feature type="region of interest" description="Disordered" evidence="6">
    <location>
        <begin position="293"/>
        <end position="315"/>
    </location>
</feature>
<dbReference type="InterPro" id="IPR003340">
    <property type="entry name" value="B3_DNA-bd"/>
</dbReference>
<reference evidence="8" key="1">
    <citation type="submission" date="2022-03" db="EMBL/GenBank/DDBJ databases">
        <title>A functionally conserved STORR gene fusion in Papaver species that diverged 16.8 million years ago.</title>
        <authorList>
            <person name="Catania T."/>
        </authorList>
    </citation>
    <scope>NUCLEOTIDE SEQUENCE</scope>
    <source>
        <strain evidence="8">S-191538</strain>
    </source>
</reference>
<dbReference type="SUPFAM" id="SSF101936">
    <property type="entry name" value="DNA-binding pseudobarrel domain"/>
    <property type="match status" value="1"/>
</dbReference>
<keyword evidence="2" id="KW-0805">Transcription regulation</keyword>
<protein>
    <recommendedName>
        <fullName evidence="7">TF-B3 domain-containing protein</fullName>
    </recommendedName>
</protein>
<comment type="caution">
    <text evidence="8">The sequence shown here is derived from an EMBL/GenBank/DDBJ whole genome shotgun (WGS) entry which is preliminary data.</text>
</comment>
<evidence type="ECO:0000256" key="4">
    <source>
        <dbReference type="ARBA" id="ARBA00023163"/>
    </source>
</evidence>
<name>A0AA41RTD5_PAPNU</name>
<evidence type="ECO:0000313" key="10">
    <source>
        <dbReference type="Proteomes" id="UP001177140"/>
    </source>
</evidence>
<dbReference type="AlphaFoldDB" id="A0AA41RTD5"/>
<accession>A0AA41RTD5</accession>
<dbReference type="EMBL" id="JAJJMA010030531">
    <property type="protein sequence ID" value="MCL7024106.1"/>
    <property type="molecule type" value="Genomic_DNA"/>
</dbReference>
<dbReference type="GO" id="GO:0005634">
    <property type="term" value="C:nucleus"/>
    <property type="evidence" value="ECO:0007669"/>
    <property type="project" value="UniProtKB-SubCell"/>
</dbReference>
<organism evidence="8 10">
    <name type="scientific">Papaver nudicaule</name>
    <name type="common">Iceland poppy</name>
    <dbReference type="NCBI Taxonomy" id="74823"/>
    <lineage>
        <taxon>Eukaryota</taxon>
        <taxon>Viridiplantae</taxon>
        <taxon>Streptophyta</taxon>
        <taxon>Embryophyta</taxon>
        <taxon>Tracheophyta</taxon>
        <taxon>Spermatophyta</taxon>
        <taxon>Magnoliopsida</taxon>
        <taxon>Ranunculales</taxon>
        <taxon>Papaveraceae</taxon>
        <taxon>Papaveroideae</taxon>
        <taxon>Papaver</taxon>
    </lineage>
</organism>
<dbReference type="Gene3D" id="2.40.330.10">
    <property type="entry name" value="DNA-binding pseudobarrel domain"/>
    <property type="match status" value="1"/>
</dbReference>
<dbReference type="Pfam" id="PF02362">
    <property type="entry name" value="B3"/>
    <property type="match status" value="1"/>
</dbReference>
<dbReference type="PANTHER" id="PTHR31391:SF4">
    <property type="entry name" value="B3 DOMAIN-CONTAINING PROTEIN OS03G0184500"/>
    <property type="match status" value="1"/>
</dbReference>
<evidence type="ECO:0000259" key="7">
    <source>
        <dbReference type="PROSITE" id="PS50863"/>
    </source>
</evidence>
<evidence type="ECO:0000313" key="9">
    <source>
        <dbReference type="EMBL" id="MCL7034793.1"/>
    </source>
</evidence>
<keyword evidence="3" id="KW-0238">DNA-binding</keyword>
<dbReference type="PROSITE" id="PS50863">
    <property type="entry name" value="B3"/>
    <property type="match status" value="1"/>
</dbReference>
<sequence length="315" mass="35810">MDEAMLSVEERAEKIRSSLDPNTAILVRIMQTSQISNGFWMGIPKGFCVANMSKADNFMTLVDEQGLQFNKVTYLARKNGLSGGWKWFSEAHQLRKGDAVIFQLINIKTFKIYIVRKDIAAVGTSLKPAENLAKKRPRSTAPSVVVQDCDEVEDSEFLTDIKNYALPEHIRSNYYRLCCRHKSYLHANLVPDLDCNSVTSMISETVKIAEAIMSFRICNTSVDELADWKMILEEFAQLGMNVAVMISRLDEMLELSERVADSKRYGEFVSKPTKAKKKKSILLKWRFSSLKVPPKGLSLSSEHSKQRSQIILKRQ</sequence>
<dbReference type="EMBL" id="JAJJMA010149954">
    <property type="protein sequence ID" value="MCL7034793.1"/>
    <property type="molecule type" value="Genomic_DNA"/>
</dbReference>
<dbReference type="CDD" id="cd10017">
    <property type="entry name" value="B3_DNA"/>
    <property type="match status" value="1"/>
</dbReference>
<evidence type="ECO:0000256" key="2">
    <source>
        <dbReference type="ARBA" id="ARBA00023015"/>
    </source>
</evidence>